<organism evidence="2 3">
    <name type="scientific">Protopolystoma xenopodis</name>
    <dbReference type="NCBI Taxonomy" id="117903"/>
    <lineage>
        <taxon>Eukaryota</taxon>
        <taxon>Metazoa</taxon>
        <taxon>Spiralia</taxon>
        <taxon>Lophotrochozoa</taxon>
        <taxon>Platyhelminthes</taxon>
        <taxon>Monogenea</taxon>
        <taxon>Polyopisthocotylea</taxon>
        <taxon>Polystomatidea</taxon>
        <taxon>Polystomatidae</taxon>
        <taxon>Protopolystoma</taxon>
    </lineage>
</organism>
<reference evidence="2" key="1">
    <citation type="submission" date="2018-11" db="EMBL/GenBank/DDBJ databases">
        <authorList>
            <consortium name="Pathogen Informatics"/>
        </authorList>
    </citation>
    <scope>NUCLEOTIDE SEQUENCE</scope>
</reference>
<gene>
    <name evidence="2" type="ORF">PXEA_LOCUS31726</name>
</gene>
<keyword evidence="3" id="KW-1185">Reference proteome</keyword>
<feature type="compositionally biased region" description="Polar residues" evidence="1">
    <location>
        <begin position="105"/>
        <end position="128"/>
    </location>
</feature>
<proteinExistence type="predicted"/>
<sequence>MPGQSVGELVRQYSLPCPGSVCSRLGRLQKQQLSNSAKTGPSSSSPTPRSLTLSFAEPVSVAISACWKICSITFSYTHKPQPLDYAPGDLLILPLLAVPPDSPHLPSSRQPTFRSSSQPDSASLNQCTLRPRLTPTRQHPPFPSSTSRQKDS</sequence>
<feature type="region of interest" description="Disordered" evidence="1">
    <location>
        <begin position="101"/>
        <end position="152"/>
    </location>
</feature>
<dbReference type="EMBL" id="CAAALY010257449">
    <property type="protein sequence ID" value="VEL38286.1"/>
    <property type="molecule type" value="Genomic_DNA"/>
</dbReference>
<dbReference type="AlphaFoldDB" id="A0A448XJN4"/>
<evidence type="ECO:0000256" key="1">
    <source>
        <dbReference type="SAM" id="MobiDB-lite"/>
    </source>
</evidence>
<accession>A0A448XJN4</accession>
<protein>
    <submittedName>
        <fullName evidence="2">Uncharacterized protein</fullName>
    </submittedName>
</protein>
<comment type="caution">
    <text evidence="2">The sequence shown here is derived from an EMBL/GenBank/DDBJ whole genome shotgun (WGS) entry which is preliminary data.</text>
</comment>
<name>A0A448XJN4_9PLAT</name>
<dbReference type="Proteomes" id="UP000784294">
    <property type="component" value="Unassembled WGS sequence"/>
</dbReference>
<evidence type="ECO:0000313" key="2">
    <source>
        <dbReference type="EMBL" id="VEL38286.1"/>
    </source>
</evidence>
<evidence type="ECO:0000313" key="3">
    <source>
        <dbReference type="Proteomes" id="UP000784294"/>
    </source>
</evidence>